<gene>
    <name evidence="11" type="primary">suhB_1</name>
    <name evidence="11" type="ORF">DSM104329_01872</name>
</gene>
<evidence type="ECO:0000313" key="12">
    <source>
        <dbReference type="Proteomes" id="UP001162834"/>
    </source>
</evidence>
<feature type="binding site" evidence="9">
    <location>
        <position position="95"/>
    </location>
    <ligand>
        <name>Mg(2+)</name>
        <dbReference type="ChEBI" id="CHEBI:18420"/>
        <label>1</label>
        <note>catalytic</note>
    </ligand>
</feature>
<organism evidence="11 12">
    <name type="scientific">Capillimicrobium parvum</name>
    <dbReference type="NCBI Taxonomy" id="2884022"/>
    <lineage>
        <taxon>Bacteria</taxon>
        <taxon>Bacillati</taxon>
        <taxon>Actinomycetota</taxon>
        <taxon>Thermoleophilia</taxon>
        <taxon>Solirubrobacterales</taxon>
        <taxon>Capillimicrobiaceae</taxon>
        <taxon>Capillimicrobium</taxon>
    </lineage>
</organism>
<evidence type="ECO:0000256" key="3">
    <source>
        <dbReference type="ARBA" id="ARBA00004970"/>
    </source>
</evidence>
<dbReference type="KEGG" id="sbae:DSM104329_01872"/>
<evidence type="ECO:0000256" key="6">
    <source>
        <dbReference type="ARBA" id="ARBA00022842"/>
    </source>
</evidence>
<evidence type="ECO:0000256" key="1">
    <source>
        <dbReference type="ARBA" id="ARBA00001033"/>
    </source>
</evidence>
<dbReference type="PANTHER" id="PTHR20854:SF4">
    <property type="entry name" value="INOSITOL-1-MONOPHOSPHATASE-RELATED"/>
    <property type="match status" value="1"/>
</dbReference>
<evidence type="ECO:0000313" key="11">
    <source>
        <dbReference type="EMBL" id="UGS35484.1"/>
    </source>
</evidence>
<feature type="binding site" evidence="9">
    <location>
        <position position="94"/>
    </location>
    <ligand>
        <name>Mg(2+)</name>
        <dbReference type="ChEBI" id="CHEBI:18420"/>
        <label>1</label>
        <note>catalytic</note>
    </ligand>
</feature>
<dbReference type="Pfam" id="PF00459">
    <property type="entry name" value="Inositol_P"/>
    <property type="match status" value="1"/>
</dbReference>
<dbReference type="GO" id="GO:0046872">
    <property type="term" value="F:metal ion binding"/>
    <property type="evidence" value="ECO:0007669"/>
    <property type="project" value="UniProtKB-KW"/>
</dbReference>
<name>A0A9E6XW27_9ACTN</name>
<dbReference type="InterPro" id="IPR033942">
    <property type="entry name" value="IMPase"/>
</dbReference>
<keyword evidence="5 10" id="KW-0378">Hydrolase</keyword>
<keyword evidence="12" id="KW-1185">Reference proteome</keyword>
<evidence type="ECO:0000256" key="2">
    <source>
        <dbReference type="ARBA" id="ARBA00001946"/>
    </source>
</evidence>
<protein>
    <recommendedName>
        <fullName evidence="10">Inositol-1-monophosphatase</fullName>
        <ecNumber evidence="10">3.1.3.25</ecNumber>
    </recommendedName>
</protein>
<proteinExistence type="inferred from homology"/>
<comment type="catalytic activity">
    <reaction evidence="1 10">
        <text>a myo-inositol phosphate + H2O = myo-inositol + phosphate</text>
        <dbReference type="Rhea" id="RHEA:24056"/>
        <dbReference type="ChEBI" id="CHEBI:15377"/>
        <dbReference type="ChEBI" id="CHEBI:17268"/>
        <dbReference type="ChEBI" id="CHEBI:43474"/>
        <dbReference type="ChEBI" id="CHEBI:84139"/>
        <dbReference type="EC" id="3.1.3.25"/>
    </reaction>
</comment>
<dbReference type="RefSeq" id="WP_259315170.1">
    <property type="nucleotide sequence ID" value="NZ_CP087164.1"/>
</dbReference>
<keyword evidence="6 9" id="KW-0460">Magnesium</keyword>
<dbReference type="SUPFAM" id="SSF56655">
    <property type="entry name" value="Carbohydrate phosphatase"/>
    <property type="match status" value="1"/>
</dbReference>
<keyword evidence="4 9" id="KW-0479">Metal-binding</keyword>
<reference evidence="11" key="1">
    <citation type="journal article" date="2022" name="Int. J. Syst. Evol. Microbiol.">
        <title>Pseudomonas aegrilactucae sp. nov. and Pseudomonas morbosilactucae sp. nov., pathogens causing bacterial rot of lettuce in Japan.</title>
        <authorList>
            <person name="Sawada H."/>
            <person name="Fujikawa T."/>
            <person name="Satou M."/>
        </authorList>
    </citation>
    <scope>NUCLEOTIDE SEQUENCE</scope>
    <source>
        <strain evidence="11">0166_1</strain>
    </source>
</reference>
<dbReference type="PANTHER" id="PTHR20854">
    <property type="entry name" value="INOSITOL MONOPHOSPHATASE"/>
    <property type="match status" value="1"/>
</dbReference>
<evidence type="ECO:0000256" key="10">
    <source>
        <dbReference type="RuleBase" id="RU364068"/>
    </source>
</evidence>
<dbReference type="Gene3D" id="3.40.190.80">
    <property type="match status" value="1"/>
</dbReference>
<comment type="catalytic activity">
    <reaction evidence="7">
        <text>L-histidinol phosphate + H2O = L-histidinol + phosphate</text>
        <dbReference type="Rhea" id="RHEA:14465"/>
        <dbReference type="ChEBI" id="CHEBI:15377"/>
        <dbReference type="ChEBI" id="CHEBI:43474"/>
        <dbReference type="ChEBI" id="CHEBI:57699"/>
        <dbReference type="ChEBI" id="CHEBI:57980"/>
        <dbReference type="EC" id="3.1.3.15"/>
    </reaction>
</comment>
<dbReference type="CDD" id="cd01639">
    <property type="entry name" value="IMPase"/>
    <property type="match status" value="1"/>
</dbReference>
<accession>A0A9E6XW27</accession>
<dbReference type="PRINTS" id="PR00377">
    <property type="entry name" value="IMPHPHTASES"/>
</dbReference>
<feature type="binding site" evidence="9">
    <location>
        <position position="220"/>
    </location>
    <ligand>
        <name>Mg(2+)</name>
        <dbReference type="ChEBI" id="CHEBI:18420"/>
        <label>2</label>
    </ligand>
</feature>
<dbReference type="Gene3D" id="3.30.540.10">
    <property type="entry name" value="Fructose-1,6-Bisphosphatase, subunit A, domain 1"/>
    <property type="match status" value="1"/>
</dbReference>
<dbReference type="AlphaFoldDB" id="A0A9E6XW27"/>
<evidence type="ECO:0000256" key="8">
    <source>
        <dbReference type="ARBA" id="ARBA00053547"/>
    </source>
</evidence>
<dbReference type="GO" id="GO:0008934">
    <property type="term" value="F:inositol monophosphate 1-phosphatase activity"/>
    <property type="evidence" value="ECO:0007669"/>
    <property type="project" value="InterPro"/>
</dbReference>
<feature type="binding site" evidence="9">
    <location>
        <position position="75"/>
    </location>
    <ligand>
        <name>Mg(2+)</name>
        <dbReference type="ChEBI" id="CHEBI:18420"/>
        <label>1</label>
        <note>catalytic</note>
    </ligand>
</feature>
<dbReference type="InterPro" id="IPR000760">
    <property type="entry name" value="Inositol_monophosphatase-like"/>
</dbReference>
<dbReference type="GO" id="GO:0006020">
    <property type="term" value="P:inositol metabolic process"/>
    <property type="evidence" value="ECO:0007669"/>
    <property type="project" value="TreeGrafter"/>
</dbReference>
<feature type="binding site" evidence="9">
    <location>
        <position position="92"/>
    </location>
    <ligand>
        <name>Mg(2+)</name>
        <dbReference type="ChEBI" id="CHEBI:18420"/>
        <label>1</label>
        <note>catalytic</note>
    </ligand>
</feature>
<evidence type="ECO:0000256" key="9">
    <source>
        <dbReference type="PIRSR" id="PIRSR600760-2"/>
    </source>
</evidence>
<dbReference type="FunFam" id="3.30.540.10:FF:000003">
    <property type="entry name" value="Inositol-1-monophosphatase"/>
    <property type="match status" value="1"/>
</dbReference>
<dbReference type="EC" id="3.1.3.25" evidence="10"/>
<evidence type="ECO:0000256" key="5">
    <source>
        <dbReference type="ARBA" id="ARBA00022801"/>
    </source>
</evidence>
<dbReference type="GO" id="GO:0007165">
    <property type="term" value="P:signal transduction"/>
    <property type="evidence" value="ECO:0007669"/>
    <property type="project" value="TreeGrafter"/>
</dbReference>
<evidence type="ECO:0000256" key="7">
    <source>
        <dbReference type="ARBA" id="ARBA00049158"/>
    </source>
</evidence>
<comment type="cofactor">
    <cofactor evidence="2 9 10">
        <name>Mg(2+)</name>
        <dbReference type="ChEBI" id="CHEBI:18420"/>
    </cofactor>
</comment>
<comment type="function">
    <text evidence="8">Catalyzes the dephosphorylation of histidinol-phosphate to histidinol, the direct precursor of histidine.</text>
</comment>
<comment type="similarity">
    <text evidence="10">Belongs to the inositol monophosphatase superfamily.</text>
</comment>
<comment type="pathway">
    <text evidence="3">Amino-acid biosynthesis; L-histidine biosynthesis; L-histidine from 5-phospho-alpha-D-ribose 1-diphosphate: step 8/9.</text>
</comment>
<dbReference type="Proteomes" id="UP001162834">
    <property type="component" value="Chromosome"/>
</dbReference>
<sequence>MGRPPSPDRIVTLLEVALEAAQAGAEVLVPRFGRERAAGSKSSPTDLVSEADLASERAIRAVIAARRPDDGVLGEEGTGDLEGTSGLRWVVDPLDGTVNYLFGHPQWCVSVAVEDEDGGVAGVVLDPLRGECFAAARGEGATLNSAPLPPPRDLTELGEALVATGFGYDAAVRERQAAIVAGLLPSVRDIRRAGSAALDLAWTAAGRHDAYFEFGVQHWDYAAGVIICREVGMSAQVLPGDGVLPTGLAVAKPALLEALVSRLAP</sequence>
<dbReference type="GO" id="GO:0004401">
    <property type="term" value="F:histidinol-phosphatase activity"/>
    <property type="evidence" value="ECO:0007669"/>
    <property type="project" value="UniProtKB-EC"/>
</dbReference>
<dbReference type="EMBL" id="CP087164">
    <property type="protein sequence ID" value="UGS35484.1"/>
    <property type="molecule type" value="Genomic_DNA"/>
</dbReference>
<evidence type="ECO:0000256" key="4">
    <source>
        <dbReference type="ARBA" id="ARBA00022723"/>
    </source>
</evidence>